<dbReference type="Pfam" id="PF12802">
    <property type="entry name" value="MarR_2"/>
    <property type="match status" value="1"/>
</dbReference>
<dbReference type="PANTHER" id="PTHR42756">
    <property type="entry name" value="TRANSCRIPTIONAL REGULATOR, MARR"/>
    <property type="match status" value="1"/>
</dbReference>
<proteinExistence type="predicted"/>
<dbReference type="PRINTS" id="PR00598">
    <property type="entry name" value="HTHMARR"/>
</dbReference>
<evidence type="ECO:0000256" key="3">
    <source>
        <dbReference type="ARBA" id="ARBA00023163"/>
    </source>
</evidence>
<evidence type="ECO:0000313" key="5">
    <source>
        <dbReference type="EMBL" id="XDU66533.1"/>
    </source>
</evidence>
<evidence type="ECO:0000256" key="1">
    <source>
        <dbReference type="ARBA" id="ARBA00023015"/>
    </source>
</evidence>
<feature type="domain" description="HTH marR-type" evidence="4">
    <location>
        <begin position="2"/>
        <end position="135"/>
    </location>
</feature>
<dbReference type="GO" id="GO:0003700">
    <property type="term" value="F:DNA-binding transcription factor activity"/>
    <property type="evidence" value="ECO:0007669"/>
    <property type="project" value="InterPro"/>
</dbReference>
<protein>
    <submittedName>
        <fullName evidence="5">MarR family transcriptional regulator</fullName>
    </submittedName>
</protein>
<dbReference type="InterPro" id="IPR036390">
    <property type="entry name" value="WH_DNA-bd_sf"/>
</dbReference>
<accession>A0AB39VFQ6</accession>
<organism evidence="5">
    <name type="scientific">Leptotrichia rugosa</name>
    <dbReference type="NCBI Taxonomy" id="3239302"/>
    <lineage>
        <taxon>Bacteria</taxon>
        <taxon>Fusobacteriati</taxon>
        <taxon>Fusobacteriota</taxon>
        <taxon>Fusobacteriia</taxon>
        <taxon>Fusobacteriales</taxon>
        <taxon>Leptotrichiaceae</taxon>
        <taxon>Leptotrichia</taxon>
    </lineage>
</organism>
<dbReference type="InterPro" id="IPR036388">
    <property type="entry name" value="WH-like_DNA-bd_sf"/>
</dbReference>
<dbReference type="EMBL" id="CP165644">
    <property type="protein sequence ID" value="XDU66533.1"/>
    <property type="molecule type" value="Genomic_DNA"/>
</dbReference>
<reference evidence="5" key="1">
    <citation type="submission" date="2024-07" db="EMBL/GenBank/DDBJ databases">
        <authorList>
            <person name="Li X.-J."/>
            <person name="Wang X."/>
        </authorList>
    </citation>
    <scope>NUCLEOTIDE SEQUENCE</scope>
    <source>
        <strain evidence="5">HSP-334</strain>
    </source>
</reference>
<dbReference type="AlphaFoldDB" id="A0AB39VFQ6"/>
<dbReference type="InterPro" id="IPR007167">
    <property type="entry name" value="Fe-transptr_FeoA-like"/>
</dbReference>
<keyword evidence="2" id="KW-0238">DNA-binding</keyword>
<dbReference type="Pfam" id="PF04023">
    <property type="entry name" value="FeoA"/>
    <property type="match status" value="1"/>
</dbReference>
<dbReference type="PROSITE" id="PS50995">
    <property type="entry name" value="HTH_MARR_2"/>
    <property type="match status" value="1"/>
</dbReference>
<dbReference type="SUPFAM" id="SSF46785">
    <property type="entry name" value="Winged helix' DNA-binding domain"/>
    <property type="match status" value="1"/>
</dbReference>
<dbReference type="SMART" id="SM00347">
    <property type="entry name" value="HTH_MARR"/>
    <property type="match status" value="1"/>
</dbReference>
<keyword evidence="1" id="KW-0805">Transcription regulation</keyword>
<gene>
    <name evidence="5" type="ORF">AB8B22_09005</name>
</gene>
<dbReference type="Gene3D" id="1.10.10.10">
    <property type="entry name" value="Winged helix-like DNA-binding domain superfamily/Winged helix DNA-binding domain"/>
    <property type="match status" value="1"/>
</dbReference>
<keyword evidence="3" id="KW-0804">Transcription</keyword>
<dbReference type="KEGG" id="lrug:AB8B22_09005"/>
<dbReference type="PANTHER" id="PTHR42756:SF1">
    <property type="entry name" value="TRANSCRIPTIONAL REPRESSOR OF EMRAB OPERON"/>
    <property type="match status" value="1"/>
</dbReference>
<dbReference type="RefSeq" id="WP_094079767.1">
    <property type="nucleotide sequence ID" value="NZ_CP165644.1"/>
</dbReference>
<dbReference type="GO" id="GO:0046914">
    <property type="term" value="F:transition metal ion binding"/>
    <property type="evidence" value="ECO:0007669"/>
    <property type="project" value="InterPro"/>
</dbReference>
<sequence>MYNKIENLLDQFYKTYYKIEEINLNQVIKCLTTTEIHVIEAIGQDKITMNELAEKLGITMGTASIAINKLNEKQFIERIRSDEDRRKVFVKLSKKGEMALNYHGNFHSTILEKITENIPKEELKAFVTTFETILNNLEVIKKDIQPESILTFEEGDTVQVSSIKGSVAIRKYLNEKGVLIKSLIKIINIDKFLITMLVDGDEKILNVEDAENIMVRKNSL</sequence>
<dbReference type="GO" id="GO:0003677">
    <property type="term" value="F:DNA binding"/>
    <property type="evidence" value="ECO:0007669"/>
    <property type="project" value="UniProtKB-KW"/>
</dbReference>
<evidence type="ECO:0000256" key="2">
    <source>
        <dbReference type="ARBA" id="ARBA00023125"/>
    </source>
</evidence>
<name>A0AB39VFQ6_9FUSO</name>
<dbReference type="InterPro" id="IPR000835">
    <property type="entry name" value="HTH_MarR-typ"/>
</dbReference>
<evidence type="ECO:0000259" key="4">
    <source>
        <dbReference type="PROSITE" id="PS50995"/>
    </source>
</evidence>